<dbReference type="SUPFAM" id="SSF53474">
    <property type="entry name" value="alpha/beta-Hydrolases"/>
    <property type="match status" value="1"/>
</dbReference>
<dbReference type="KEGG" id="tra:Trad_1722"/>
<dbReference type="EMBL" id="CP002049">
    <property type="protein sequence ID" value="ADI14840.1"/>
    <property type="molecule type" value="Genomic_DNA"/>
</dbReference>
<accession>D7CQ56</accession>
<name>D7CQ56_TRURR</name>
<organism evidence="1 2">
    <name type="scientific">Truepera radiovictrix (strain DSM 17093 / CIP 108686 / LMG 22925 / RQ-24)</name>
    <dbReference type="NCBI Taxonomy" id="649638"/>
    <lineage>
        <taxon>Bacteria</taxon>
        <taxon>Thermotogati</taxon>
        <taxon>Deinococcota</taxon>
        <taxon>Deinococci</taxon>
        <taxon>Trueperales</taxon>
        <taxon>Trueperaceae</taxon>
        <taxon>Truepera</taxon>
    </lineage>
</organism>
<dbReference type="eggNOG" id="COG2267">
    <property type="taxonomic scope" value="Bacteria"/>
</dbReference>
<dbReference type="InterPro" id="IPR029058">
    <property type="entry name" value="AB_hydrolase_fold"/>
</dbReference>
<reference evidence="2" key="1">
    <citation type="submission" date="2010-05" db="EMBL/GenBank/DDBJ databases">
        <title>The complete genome of Truepera radiovictris DSM 17093.</title>
        <authorList>
            <consortium name="US DOE Joint Genome Institute (JGI-PGF)"/>
            <person name="Lucas S."/>
            <person name="Copeland A."/>
            <person name="Lapidus A."/>
            <person name="Glavina del Rio T."/>
            <person name="Dalin E."/>
            <person name="Tice H."/>
            <person name="Bruce D."/>
            <person name="Goodwin L."/>
            <person name="Pitluck S."/>
            <person name="Kyrpides N."/>
            <person name="Mavromatis K."/>
            <person name="Ovchinnikova G."/>
            <person name="Munk A.C."/>
            <person name="Detter J.C."/>
            <person name="Han C."/>
            <person name="Tapia R."/>
            <person name="Land M."/>
            <person name="Hauser L."/>
            <person name="Markowitz V."/>
            <person name="Cheng J.-F."/>
            <person name="Hugenholtz P."/>
            <person name="Woyke T."/>
            <person name="Wu D."/>
            <person name="Tindall B."/>
            <person name="Pomrenke H.G."/>
            <person name="Brambilla E."/>
            <person name="Klenk H.-P."/>
            <person name="Eisen J.A."/>
        </authorList>
    </citation>
    <scope>NUCLEOTIDE SEQUENCE [LARGE SCALE GENOMIC DNA]</scope>
    <source>
        <strain evidence="2">DSM 17093 / CIP 108686 / LMG 22925 / RQ-24</strain>
    </source>
</reference>
<dbReference type="Proteomes" id="UP000000379">
    <property type="component" value="Chromosome"/>
</dbReference>
<dbReference type="HOGENOM" id="CLU_657102_0_0_0"/>
<reference evidence="1 2" key="2">
    <citation type="journal article" date="2011" name="Stand. Genomic Sci.">
        <title>Complete genome sequence of Truepera radiovictrix type strain (RQ-24).</title>
        <authorList>
            <person name="Ivanova N."/>
            <person name="Rohde C."/>
            <person name="Munk C."/>
            <person name="Nolan M."/>
            <person name="Lucas S."/>
            <person name="Del Rio T.G."/>
            <person name="Tice H."/>
            <person name="Deshpande S."/>
            <person name="Cheng J.F."/>
            <person name="Tapia R."/>
            <person name="Han C."/>
            <person name="Goodwin L."/>
            <person name="Pitluck S."/>
            <person name="Liolios K."/>
            <person name="Mavromatis K."/>
            <person name="Mikhailova N."/>
            <person name="Pati A."/>
            <person name="Chen A."/>
            <person name="Palaniappan K."/>
            <person name="Land M."/>
            <person name="Hauser L."/>
            <person name="Chang Y.J."/>
            <person name="Jeffries C.D."/>
            <person name="Brambilla E."/>
            <person name="Rohde M."/>
            <person name="Goker M."/>
            <person name="Tindall B.J."/>
            <person name="Woyke T."/>
            <person name="Bristow J."/>
            <person name="Eisen J.A."/>
            <person name="Markowitz V."/>
            <person name="Hugenholtz P."/>
            <person name="Kyrpides N.C."/>
            <person name="Klenk H.P."/>
            <person name="Lapidus A."/>
        </authorList>
    </citation>
    <scope>NUCLEOTIDE SEQUENCE [LARGE SCALE GENOMIC DNA]</scope>
    <source>
        <strain evidence="2">DSM 17093 / CIP 108686 / LMG 22925 / RQ-24</strain>
    </source>
</reference>
<keyword evidence="2" id="KW-1185">Reference proteome</keyword>
<dbReference type="AlphaFoldDB" id="D7CQ56"/>
<evidence type="ECO:0000313" key="2">
    <source>
        <dbReference type="Proteomes" id="UP000000379"/>
    </source>
</evidence>
<sequence length="486" mass="52240">MGAVLLLLTGCLPIPDLRAPLTLPPTPHLLAPHEVATQYVTVPGFAVPGTPARLNRSFYLRYHTDAPTETVVILVPGLFGGAANLDALARLFVASREGLEVWAVDRRANALEDRTMMLKSLRTGDPSFAHRYYVRDAGTPAGFNPLPPEEVGFMRRWGLEAHLRDLHEMVRRAHEVAETVVLGGHSLGASLVSLYAAFRFEDGVGDAWLDALLLLDGTLGRTGAFGFADAVALGNWELLPSAEGFEAGRGPPYLPFGAGPAYFAKREVAGLLAALEPAALSPGGFYPFAVTNLAAFGLQNDRDFVLSPVFSSSVGEPVGARYGGNLVAFLLDGWRGRRNRTVAGVADGYAYVDWDARGAHTDLHALARSASLPETNVNEWYFPLRLLIDMSALPLDLRGAEGFVPHSEVSVPTLAVGAERGLVSSLDGFSAYGNLRSGALFSSYIVPDYAHLDLINARDNPVVPLLLRWLAQVTQLRRSSGPPPGR</sequence>
<dbReference type="STRING" id="649638.Trad_1722"/>
<gene>
    <name evidence="1" type="ordered locus">Trad_1722</name>
</gene>
<dbReference type="Gene3D" id="3.40.50.1820">
    <property type="entry name" value="alpha/beta hydrolase"/>
    <property type="match status" value="2"/>
</dbReference>
<proteinExistence type="predicted"/>
<protein>
    <submittedName>
        <fullName evidence="1">Uncharacterized protein</fullName>
    </submittedName>
</protein>
<evidence type="ECO:0000313" key="1">
    <source>
        <dbReference type="EMBL" id="ADI14840.1"/>
    </source>
</evidence>